<dbReference type="NCBIfam" id="TIGR02810">
    <property type="entry name" value="agaZ_gatZ"/>
    <property type="match status" value="1"/>
</dbReference>
<dbReference type="Gene3D" id="1.10.400.20">
    <property type="entry name" value="putative tagatose 6-phosphate kinase domain like"/>
    <property type="match status" value="1"/>
</dbReference>
<dbReference type="OrthoDB" id="1672942at2"/>
<dbReference type="Pfam" id="PF08013">
    <property type="entry name" value="GatZ_KbaZ-like"/>
    <property type="match status" value="1"/>
</dbReference>
<gene>
    <name evidence="2" type="ORF">FHW37_10814</name>
</gene>
<dbReference type="Proteomes" id="UP000320653">
    <property type="component" value="Unassembled WGS sequence"/>
</dbReference>
<dbReference type="RefSeq" id="WP_145641314.1">
    <property type="nucleotide sequence ID" value="NZ_VIWP01000008.1"/>
</dbReference>
<dbReference type="Gene3D" id="3.20.20.70">
    <property type="entry name" value="Aldolase class I"/>
    <property type="match status" value="1"/>
</dbReference>
<evidence type="ECO:0000256" key="1">
    <source>
        <dbReference type="ARBA" id="ARBA00005007"/>
    </source>
</evidence>
<dbReference type="PANTHER" id="PTHR32502">
    <property type="entry name" value="N-ACETYLGALACTOSAMINE PERMEASE II COMPONENT-RELATED"/>
    <property type="match status" value="1"/>
</dbReference>
<evidence type="ECO:0000313" key="3">
    <source>
        <dbReference type="Proteomes" id="UP000320653"/>
    </source>
</evidence>
<dbReference type="EMBL" id="VIWP01000008">
    <property type="protein sequence ID" value="TWF49344.1"/>
    <property type="molecule type" value="Genomic_DNA"/>
</dbReference>
<sequence length="425" mass="45656">MTSILLDLAKARRAGKTYGITSVCSAHPTVLRAALRRAAATGRPVLIEATCNQVNQFGGYTGMTPEDFVSFVGEIAGEEGVSRDNIIFGGDHLGPNPWKKEPADTALAKAEAMVEAYVRAGFTKIHLDASMGCAGEPVALADDVVAHRAARLALAAERVSKEIAGAPLVYILGTEVPVPGGADHVLDHVEPTAPAAARSTIEVHRKVFAEAGLDEAFSRVIAFVVQPGVEFGSENVVAYEPELSQSLTALLDEEPQFVFEAHSTDYQSLVALASLVEEGFPILKVGPGLTFAYREAIYGLDMIASEMVAGYGNRPLMQCLEKVMLAEPADWQGHYHGDEASLRLQRHYSYSDRIRYYWARPDVTAAVARLFEALRNVSIPETLLHQYVPLVLPAATLPLSAEEIVIAAVDVVLADYDAAVMPSGV</sequence>
<dbReference type="PANTHER" id="PTHR32502:SF2">
    <property type="entry name" value="D-TAGATOSE-1,6-BISPHOSPHATE ALDOLASE SUBUNIT KBAZ"/>
    <property type="match status" value="1"/>
</dbReference>
<dbReference type="PIRSF" id="PIRSF009264">
    <property type="entry name" value="TagBP_ald_AgaZ"/>
    <property type="match status" value="1"/>
</dbReference>
<dbReference type="SUPFAM" id="SSF51569">
    <property type="entry name" value="Aldolase"/>
    <property type="match status" value="1"/>
</dbReference>
<accession>A0A561QG64</accession>
<dbReference type="InterPro" id="IPR013785">
    <property type="entry name" value="Aldolase_TIM"/>
</dbReference>
<dbReference type="GO" id="GO:0005975">
    <property type="term" value="P:carbohydrate metabolic process"/>
    <property type="evidence" value="ECO:0007669"/>
    <property type="project" value="InterPro"/>
</dbReference>
<dbReference type="GO" id="GO:0005886">
    <property type="term" value="C:plasma membrane"/>
    <property type="evidence" value="ECO:0007669"/>
    <property type="project" value="TreeGrafter"/>
</dbReference>
<reference evidence="2 3" key="1">
    <citation type="submission" date="2019-06" db="EMBL/GenBank/DDBJ databases">
        <title>Sorghum-associated microbial communities from plants grown in Nebraska, USA.</title>
        <authorList>
            <person name="Schachtman D."/>
        </authorList>
    </citation>
    <scope>NUCLEOTIDE SEQUENCE [LARGE SCALE GENOMIC DNA]</scope>
    <source>
        <strain evidence="2 3">1225</strain>
    </source>
</reference>
<dbReference type="GO" id="GO:0009401">
    <property type="term" value="P:phosphoenolpyruvate-dependent sugar phosphotransferase system"/>
    <property type="evidence" value="ECO:0007669"/>
    <property type="project" value="TreeGrafter"/>
</dbReference>
<dbReference type="InterPro" id="IPR050303">
    <property type="entry name" value="GatZ_KbaZ_carbometab"/>
</dbReference>
<evidence type="ECO:0000313" key="2">
    <source>
        <dbReference type="EMBL" id="TWF49344.1"/>
    </source>
</evidence>
<organism evidence="2 3">
    <name type="scientific">Neorhizobium alkalisoli</name>
    <dbReference type="NCBI Taxonomy" id="528178"/>
    <lineage>
        <taxon>Bacteria</taxon>
        <taxon>Pseudomonadati</taxon>
        <taxon>Pseudomonadota</taxon>
        <taxon>Alphaproteobacteria</taxon>
        <taxon>Hyphomicrobiales</taxon>
        <taxon>Rhizobiaceae</taxon>
        <taxon>Rhizobium/Agrobacterium group</taxon>
        <taxon>Neorhizobium</taxon>
    </lineage>
</organism>
<comment type="caution">
    <text evidence="2">The sequence shown here is derived from an EMBL/GenBank/DDBJ whole genome shotgun (WGS) entry which is preliminary data.</text>
</comment>
<name>A0A561QG64_9HYPH</name>
<dbReference type="InterPro" id="IPR012062">
    <property type="entry name" value="GatZ/KbaZ-like"/>
</dbReference>
<protein>
    <submittedName>
        <fullName evidence="2">Tagatose-bisphosphate aldolase noncatalytic subunit</fullName>
    </submittedName>
</protein>
<proteinExistence type="predicted"/>
<dbReference type="AlphaFoldDB" id="A0A561QG64"/>
<keyword evidence="3" id="KW-1185">Reference proteome</keyword>
<comment type="pathway">
    <text evidence="1">Carbohydrate metabolism.</text>
</comment>